<gene>
    <name evidence="2" type="ORF">CHILSU_LOCUS8034</name>
</gene>
<evidence type="ECO:0000313" key="3">
    <source>
        <dbReference type="Proteomes" id="UP001153292"/>
    </source>
</evidence>
<feature type="compositionally biased region" description="Acidic residues" evidence="1">
    <location>
        <begin position="30"/>
        <end position="42"/>
    </location>
</feature>
<accession>A0ABN8BCH7</accession>
<sequence length="214" mass="25246">MLKKYVFNDQLQFLNKVFKERPTSDSLTQETEDPQTMEGDTPEIENKKEQLEKIKIPNIELGSRKRQANVDPIELKMLKKMEEEPDRHLCFFKGIIPSLKSFTDDEVIQFQLGVMELMTKIKKQRCSIQYHRMYHPDTTHSQPIHQTFRPQLPVSFQNIPPQSQFSHQTFVPPSTLPYQKYVKICCNKIIIFSINIKKYFIFTYRIITANISTG</sequence>
<evidence type="ECO:0000256" key="1">
    <source>
        <dbReference type="SAM" id="MobiDB-lite"/>
    </source>
</evidence>
<dbReference type="Proteomes" id="UP001153292">
    <property type="component" value="Chromosome 3"/>
</dbReference>
<name>A0ABN8BCH7_CHISP</name>
<dbReference type="EMBL" id="OU963896">
    <property type="protein sequence ID" value="CAH0404689.1"/>
    <property type="molecule type" value="Genomic_DNA"/>
</dbReference>
<reference evidence="2" key="1">
    <citation type="submission" date="2021-12" db="EMBL/GenBank/DDBJ databases">
        <authorList>
            <person name="King R."/>
        </authorList>
    </citation>
    <scope>NUCLEOTIDE SEQUENCE</scope>
</reference>
<protein>
    <recommendedName>
        <fullName evidence="4">BESS domain-containing protein</fullName>
    </recommendedName>
</protein>
<evidence type="ECO:0008006" key="4">
    <source>
        <dbReference type="Google" id="ProtNLM"/>
    </source>
</evidence>
<proteinExistence type="predicted"/>
<organism evidence="2 3">
    <name type="scientific">Chilo suppressalis</name>
    <name type="common">Asiatic rice borer moth</name>
    <dbReference type="NCBI Taxonomy" id="168631"/>
    <lineage>
        <taxon>Eukaryota</taxon>
        <taxon>Metazoa</taxon>
        <taxon>Ecdysozoa</taxon>
        <taxon>Arthropoda</taxon>
        <taxon>Hexapoda</taxon>
        <taxon>Insecta</taxon>
        <taxon>Pterygota</taxon>
        <taxon>Neoptera</taxon>
        <taxon>Endopterygota</taxon>
        <taxon>Lepidoptera</taxon>
        <taxon>Glossata</taxon>
        <taxon>Ditrysia</taxon>
        <taxon>Pyraloidea</taxon>
        <taxon>Crambidae</taxon>
        <taxon>Crambinae</taxon>
        <taxon>Chilo</taxon>
    </lineage>
</organism>
<keyword evidence="3" id="KW-1185">Reference proteome</keyword>
<feature type="region of interest" description="Disordered" evidence="1">
    <location>
        <begin position="22"/>
        <end position="42"/>
    </location>
</feature>
<evidence type="ECO:0000313" key="2">
    <source>
        <dbReference type="EMBL" id="CAH0404689.1"/>
    </source>
</evidence>